<keyword evidence="5" id="KW-1185">Reference proteome</keyword>
<keyword evidence="1" id="KW-0732">Signal</keyword>
<evidence type="ECO:0000259" key="3">
    <source>
        <dbReference type="PROSITE" id="PS51677"/>
    </source>
</evidence>
<evidence type="ECO:0000256" key="2">
    <source>
        <dbReference type="SAM" id="MobiDB-lite"/>
    </source>
</evidence>
<feature type="domain" description="NodB homology" evidence="3">
    <location>
        <begin position="113"/>
        <end position="357"/>
    </location>
</feature>
<evidence type="ECO:0000313" key="4">
    <source>
        <dbReference type="EMBL" id="MFC6283782.1"/>
    </source>
</evidence>
<feature type="region of interest" description="Disordered" evidence="2">
    <location>
        <begin position="681"/>
        <end position="706"/>
    </location>
</feature>
<dbReference type="Gene3D" id="3.20.20.370">
    <property type="entry name" value="Glycoside hydrolase/deacetylase"/>
    <property type="match status" value="1"/>
</dbReference>
<dbReference type="InterPro" id="IPR032772">
    <property type="entry name" value="PGA_deacetylase_PgaB_C"/>
</dbReference>
<dbReference type="Pfam" id="PF14883">
    <property type="entry name" value="GHL13"/>
    <property type="match status" value="1"/>
</dbReference>
<dbReference type="NCBIfam" id="TIGR03938">
    <property type="entry name" value="deacetyl_PgaB"/>
    <property type="match status" value="1"/>
</dbReference>
<dbReference type="PANTHER" id="PTHR34216">
    <property type="match status" value="1"/>
</dbReference>
<organism evidence="4 5">
    <name type="scientific">Polaromonas aquatica</name>
    <dbReference type="NCBI Taxonomy" id="332657"/>
    <lineage>
        <taxon>Bacteria</taxon>
        <taxon>Pseudomonadati</taxon>
        <taxon>Pseudomonadota</taxon>
        <taxon>Betaproteobacteria</taxon>
        <taxon>Burkholderiales</taxon>
        <taxon>Comamonadaceae</taxon>
        <taxon>Polaromonas</taxon>
    </lineage>
</organism>
<gene>
    <name evidence="4" type="primary">pgaB</name>
    <name evidence="4" type="ORF">ACFQND_21345</name>
</gene>
<sequence>MTRKNHSDFSGMRRIGRLVLHAAVAWLLALSLPGTAQPLPPADPDDGVTFRVLSFHDVRENVRASFETAPDETAIDERTLAEVFAWLKHNAYHPVSLQQVVDARAGFRRLPSRPVLLTFDDGYRSNYTKVFPLLKRYNYPAVLALVTSWLEVPEGGNVPYGDKPAPRANFLSWSEAAEMTRSGLVELASHTDAMHTGLLANPQGNQLPAAATHRYDAATGRYEDDNAYLQRLEADLRRSREIIEQRTGAKVRATVWPYGAYNALALKAAEHAGMPITFSLLDGPNTATVPLAAIRRGLVAYDNEAPDYDRILRSPVGGEIRPINRVMHVDLDYVYDPDPAQQERNLSLLIDRVAAIRPRSVFLQAFSDPDGDGVADALYFPNRHLPMRADLFSRAAWQLRSRTGVRVYAWMPMMAFRLPASDPLATHTVLAQGGKTGSVAADRYHRLSPFDPATRALIGDIYDDLGRHAFFEGVLFHDDATLSDDEDNSPAALETYRRWGLPADVDAIRSNPALMARWTTEKTRYLIAFTQELTSRLQRWHPELETARNLYARPLLEPAAEQWFAQNYEASLAAYDYVALMAMPRMEGEVNVQSWLTRLARRAADTPRGLDGTLFELQARDWRTGKPVPDRELLRQWTLLQRMGVRHLGYYPDDFLNNQPSQQVLQQALSVRTLLQRSLQDAAPLSKTPPARVQLPPPSSERSQAP</sequence>
<comment type="caution">
    <text evidence="4">The sequence shown here is derived from an EMBL/GenBank/DDBJ whole genome shotgun (WGS) entry which is preliminary data.</text>
</comment>
<accession>A0ABW1U2C9</accession>
<name>A0ABW1U2C9_9BURK</name>
<dbReference type="InterPro" id="IPR051398">
    <property type="entry name" value="Polysacch_Deacetylase"/>
</dbReference>
<evidence type="ECO:0000256" key="1">
    <source>
        <dbReference type="ARBA" id="ARBA00022729"/>
    </source>
</evidence>
<reference evidence="5" key="1">
    <citation type="journal article" date="2019" name="Int. J. Syst. Evol. Microbiol.">
        <title>The Global Catalogue of Microorganisms (GCM) 10K type strain sequencing project: providing services to taxonomists for standard genome sequencing and annotation.</title>
        <authorList>
            <consortium name="The Broad Institute Genomics Platform"/>
            <consortium name="The Broad Institute Genome Sequencing Center for Infectious Disease"/>
            <person name="Wu L."/>
            <person name="Ma J."/>
        </authorList>
    </citation>
    <scope>NUCLEOTIDE SEQUENCE [LARGE SCALE GENOMIC DNA]</scope>
    <source>
        <strain evidence="5">CCUG 39402</strain>
    </source>
</reference>
<protein>
    <submittedName>
        <fullName evidence="4">Poly-beta-1,6-N-acetyl-D-glucosamine N-deacetylase PgaB</fullName>
    </submittedName>
</protein>
<dbReference type="SUPFAM" id="SSF88713">
    <property type="entry name" value="Glycoside hydrolase/deacetylase"/>
    <property type="match status" value="1"/>
</dbReference>
<proteinExistence type="predicted"/>
<dbReference type="EMBL" id="JBHSRS010000084">
    <property type="protein sequence ID" value="MFC6283782.1"/>
    <property type="molecule type" value="Genomic_DNA"/>
</dbReference>
<dbReference type="Gene3D" id="3.20.20.80">
    <property type="entry name" value="Glycosidases"/>
    <property type="match status" value="1"/>
</dbReference>
<dbReference type="PROSITE" id="PS51677">
    <property type="entry name" value="NODB"/>
    <property type="match status" value="1"/>
</dbReference>
<dbReference type="InterPro" id="IPR011330">
    <property type="entry name" value="Glyco_hydro/deAcase_b/a-brl"/>
</dbReference>
<dbReference type="InterPro" id="IPR023854">
    <property type="entry name" value="PGA_deacetylase_PgaB"/>
</dbReference>
<dbReference type="InterPro" id="IPR002509">
    <property type="entry name" value="NODB_dom"/>
</dbReference>
<dbReference type="RefSeq" id="WP_371439559.1">
    <property type="nucleotide sequence ID" value="NZ_JBHSRS010000084.1"/>
</dbReference>
<dbReference type="Pfam" id="PF01522">
    <property type="entry name" value="Polysacc_deac_1"/>
    <property type="match status" value="1"/>
</dbReference>
<dbReference type="PANTHER" id="PTHR34216:SF7">
    <property type="entry name" value="POLY-BETA-1,6-N-ACETYL-D-GLUCOSAMINE N-DEACETYLASE"/>
    <property type="match status" value="1"/>
</dbReference>
<evidence type="ECO:0000313" key="5">
    <source>
        <dbReference type="Proteomes" id="UP001596270"/>
    </source>
</evidence>
<dbReference type="Proteomes" id="UP001596270">
    <property type="component" value="Unassembled WGS sequence"/>
</dbReference>